<dbReference type="Pfam" id="PF16868">
    <property type="entry name" value="NMT1_3"/>
    <property type="match status" value="1"/>
</dbReference>
<dbReference type="PROSITE" id="PS51257">
    <property type="entry name" value="PROKAR_LIPOPROTEIN"/>
    <property type="match status" value="1"/>
</dbReference>
<dbReference type="RefSeq" id="WP_378939464.1">
    <property type="nucleotide sequence ID" value="NZ_JBHLVO010000048.1"/>
</dbReference>
<feature type="compositionally biased region" description="Low complexity" evidence="1">
    <location>
        <begin position="26"/>
        <end position="45"/>
    </location>
</feature>
<name>A0ABV6GPN8_9BACI</name>
<reference evidence="3 4" key="1">
    <citation type="submission" date="2024-09" db="EMBL/GenBank/DDBJ databases">
        <authorList>
            <person name="Sun Q."/>
            <person name="Mori K."/>
        </authorList>
    </citation>
    <scope>NUCLEOTIDE SEQUENCE [LARGE SCALE GENOMIC DNA]</scope>
    <source>
        <strain evidence="3 4">CCM 7228</strain>
    </source>
</reference>
<feature type="region of interest" description="Disordered" evidence="1">
    <location>
        <begin position="26"/>
        <end position="53"/>
    </location>
</feature>
<dbReference type="NCBIfam" id="TIGR02122">
    <property type="entry name" value="TRAP_TAXI"/>
    <property type="match status" value="1"/>
</dbReference>
<gene>
    <name evidence="3" type="ORF">ACFFIX_26315</name>
</gene>
<dbReference type="Proteomes" id="UP001589854">
    <property type="component" value="Unassembled WGS sequence"/>
</dbReference>
<accession>A0ABV6GPN8</accession>
<evidence type="ECO:0000313" key="4">
    <source>
        <dbReference type="Proteomes" id="UP001589854"/>
    </source>
</evidence>
<dbReference type="Gene3D" id="3.40.190.10">
    <property type="entry name" value="Periplasmic binding protein-like II"/>
    <property type="match status" value="2"/>
</dbReference>
<evidence type="ECO:0000256" key="2">
    <source>
        <dbReference type="SAM" id="SignalP"/>
    </source>
</evidence>
<dbReference type="PANTHER" id="PTHR42941">
    <property type="entry name" value="SLL1037 PROTEIN"/>
    <property type="match status" value="1"/>
</dbReference>
<organism evidence="3 4">
    <name type="scientific">Metabacillus herbersteinensis</name>
    <dbReference type="NCBI Taxonomy" id="283816"/>
    <lineage>
        <taxon>Bacteria</taxon>
        <taxon>Bacillati</taxon>
        <taxon>Bacillota</taxon>
        <taxon>Bacilli</taxon>
        <taxon>Bacillales</taxon>
        <taxon>Bacillaceae</taxon>
        <taxon>Metabacillus</taxon>
    </lineage>
</organism>
<keyword evidence="2" id="KW-0732">Signal</keyword>
<dbReference type="PANTHER" id="PTHR42941:SF1">
    <property type="entry name" value="SLL1037 PROTEIN"/>
    <property type="match status" value="1"/>
</dbReference>
<protein>
    <submittedName>
        <fullName evidence="3">TAXI family TRAP transporter solute-binding subunit</fullName>
    </submittedName>
</protein>
<evidence type="ECO:0000313" key="3">
    <source>
        <dbReference type="EMBL" id="MFC0274827.1"/>
    </source>
</evidence>
<proteinExistence type="predicted"/>
<feature type="signal peptide" evidence="2">
    <location>
        <begin position="1"/>
        <end position="18"/>
    </location>
</feature>
<evidence type="ECO:0000256" key="1">
    <source>
        <dbReference type="SAM" id="MobiDB-lite"/>
    </source>
</evidence>
<feature type="chain" id="PRO_5047380643" evidence="2">
    <location>
        <begin position="19"/>
        <end position="351"/>
    </location>
</feature>
<comment type="caution">
    <text evidence="3">The sequence shown here is derived from an EMBL/GenBank/DDBJ whole genome shotgun (WGS) entry which is preliminary data.</text>
</comment>
<sequence length="351" mass="37722">MKSTLSMLFIIVAILALALVGCSSQSGTSESSDSESNTSNNNSNTSEEEKVEEHKLLLGTSSQGGTYYVWGGGWADIIGKNVPGTDVAVEVTGGPTANIQLIESGDMDLGFVTAWLGGEAYNGEGWTDQKHTKIRSIFPMYASVMHMYSLKDNGITSISDLNGNNISTGGPGSTSAEGGNGLLEVLGIKPARVSAIPTNTAVDGLRDGTIDAGFAVTGLPGPFMLDLETTQEVQHIGLTEEEMKKALEKYPYWSEAIIPNGTYKHQEEDILLPGFWNIAIGSSELPEDLVYNLVKTTFEKHEDLLAVDPSAKETLVENVKYSTIPYHPGAIKYYKEVGIEIPDHLMPPEAQ</sequence>
<dbReference type="EMBL" id="JBHLVO010000048">
    <property type="protein sequence ID" value="MFC0274827.1"/>
    <property type="molecule type" value="Genomic_DNA"/>
</dbReference>
<keyword evidence="4" id="KW-1185">Reference proteome</keyword>
<dbReference type="SUPFAM" id="SSF53850">
    <property type="entry name" value="Periplasmic binding protein-like II"/>
    <property type="match status" value="1"/>
</dbReference>
<dbReference type="InterPro" id="IPR011852">
    <property type="entry name" value="TRAP_TAXI"/>
</dbReference>